<keyword evidence="6" id="KW-0677">Repeat</keyword>
<name>A0AAJ6YA41_POPEU</name>
<evidence type="ECO:0000256" key="8">
    <source>
        <dbReference type="ARBA" id="ARBA00023180"/>
    </source>
</evidence>
<dbReference type="FunFam" id="3.80.10.10:FF:000041">
    <property type="entry name" value="LRR receptor-like serine/threonine-protein kinase ERECTA"/>
    <property type="match status" value="1"/>
</dbReference>
<evidence type="ECO:0000313" key="9">
    <source>
        <dbReference type="Proteomes" id="UP000694918"/>
    </source>
</evidence>
<dbReference type="PANTHER" id="PTHR32093">
    <property type="entry name" value="LEUCINE-RICH REPEAT EXTENSIN-LIKE PROTEIN 3-RELATED"/>
    <property type="match status" value="1"/>
</dbReference>
<keyword evidence="8" id="KW-0325">Glycoprotein</keyword>
<reference evidence="10" key="1">
    <citation type="submission" date="2025-08" db="UniProtKB">
        <authorList>
            <consortium name="RefSeq"/>
        </authorList>
    </citation>
    <scope>IDENTIFICATION</scope>
</reference>
<dbReference type="PANTHER" id="PTHR32093:SF50">
    <property type="entry name" value="EXTENSIN-LIKE PROTEIN"/>
    <property type="match status" value="1"/>
</dbReference>
<protein>
    <submittedName>
        <fullName evidence="10">Leucine-rich repeat extensin-like protein 4</fullName>
    </submittedName>
</protein>
<evidence type="ECO:0000256" key="4">
    <source>
        <dbReference type="ARBA" id="ARBA00022614"/>
    </source>
</evidence>
<dbReference type="GO" id="GO:0016020">
    <property type="term" value="C:membrane"/>
    <property type="evidence" value="ECO:0007669"/>
    <property type="project" value="UniProtKB-SubCell"/>
</dbReference>
<keyword evidence="4" id="KW-0433">Leucine-rich repeat</keyword>
<dbReference type="RefSeq" id="XP_011047664.1">
    <property type="nucleotide sequence ID" value="XM_011049362.1"/>
</dbReference>
<evidence type="ECO:0000313" key="10">
    <source>
        <dbReference type="RefSeq" id="XP_011047664.1"/>
    </source>
</evidence>
<dbReference type="InterPro" id="IPR032675">
    <property type="entry name" value="LRR_dom_sf"/>
</dbReference>
<keyword evidence="3" id="KW-0964">Secreted</keyword>
<keyword evidence="5" id="KW-0732">Signal</keyword>
<dbReference type="SUPFAM" id="SSF52058">
    <property type="entry name" value="L domain-like"/>
    <property type="match status" value="1"/>
</dbReference>
<dbReference type="Proteomes" id="UP000694918">
    <property type="component" value="Unplaced"/>
</dbReference>
<dbReference type="GO" id="GO:0005576">
    <property type="term" value="C:extracellular region"/>
    <property type="evidence" value="ECO:0007669"/>
    <property type="project" value="UniProtKB-SubCell"/>
</dbReference>
<dbReference type="InterPro" id="IPR001611">
    <property type="entry name" value="Leu-rich_rpt"/>
</dbReference>
<dbReference type="AlphaFoldDB" id="A0AAJ6YA41"/>
<evidence type="ECO:0000256" key="5">
    <source>
        <dbReference type="ARBA" id="ARBA00022729"/>
    </source>
</evidence>
<evidence type="ECO:0000256" key="3">
    <source>
        <dbReference type="ARBA" id="ARBA00022525"/>
    </source>
</evidence>
<dbReference type="InterPro" id="IPR051582">
    <property type="entry name" value="LRR_extensin-like_regulator"/>
</dbReference>
<evidence type="ECO:0000256" key="1">
    <source>
        <dbReference type="ARBA" id="ARBA00004370"/>
    </source>
</evidence>
<dbReference type="KEGG" id="peu:105141947"/>
<accession>A0AAJ6YA41</accession>
<keyword evidence="7" id="KW-0472">Membrane</keyword>
<organism evidence="9 10">
    <name type="scientific">Populus euphratica</name>
    <name type="common">Euphrates poplar</name>
    <dbReference type="NCBI Taxonomy" id="75702"/>
    <lineage>
        <taxon>Eukaryota</taxon>
        <taxon>Viridiplantae</taxon>
        <taxon>Streptophyta</taxon>
        <taxon>Embryophyta</taxon>
        <taxon>Tracheophyta</taxon>
        <taxon>Spermatophyta</taxon>
        <taxon>Magnoliopsida</taxon>
        <taxon>eudicotyledons</taxon>
        <taxon>Gunneridae</taxon>
        <taxon>Pentapetalae</taxon>
        <taxon>rosids</taxon>
        <taxon>fabids</taxon>
        <taxon>Malpighiales</taxon>
        <taxon>Salicaceae</taxon>
        <taxon>Saliceae</taxon>
        <taxon>Populus</taxon>
    </lineage>
</organism>
<dbReference type="Pfam" id="PF13855">
    <property type="entry name" value="LRR_8"/>
    <property type="match status" value="1"/>
</dbReference>
<gene>
    <name evidence="10" type="primary">LOC105141947</name>
</gene>
<evidence type="ECO:0000256" key="2">
    <source>
        <dbReference type="ARBA" id="ARBA00004613"/>
    </source>
</evidence>
<evidence type="ECO:0000256" key="7">
    <source>
        <dbReference type="ARBA" id="ARBA00023136"/>
    </source>
</evidence>
<comment type="subcellular location">
    <subcellularLocation>
        <location evidence="1">Membrane</location>
    </subcellularLocation>
    <subcellularLocation>
        <location evidence="2">Secreted</location>
    </subcellularLocation>
</comment>
<sequence length="202" mass="21778">MMFGGTSASVVVIANNNFKGCLPPSIANLADTLEELLLINTNLTGCLPPEVGYLYKLRVLDVSQNKIVGPIPYSLSGLAHLEQLNLAHNLMTGIVPQGVCILPNLANFTFSYNFFCEEEGTCMNLTSKGIKYDDRRNCLPEKPLQRSQKECNDTLEHPVDCFQECCVASEGGVAFGRATPFAPALVPAATPLLSPSLAPSFP</sequence>
<proteinExistence type="predicted"/>
<dbReference type="Gene3D" id="3.80.10.10">
    <property type="entry name" value="Ribonuclease Inhibitor"/>
    <property type="match status" value="1"/>
</dbReference>
<evidence type="ECO:0000256" key="6">
    <source>
        <dbReference type="ARBA" id="ARBA00022737"/>
    </source>
</evidence>
<keyword evidence="9" id="KW-1185">Reference proteome</keyword>
<dbReference type="GeneID" id="105141947"/>